<dbReference type="InterPro" id="IPR031359">
    <property type="entry name" value="NACHT_N"/>
</dbReference>
<keyword evidence="2 3" id="KW-0040">ANK repeat</keyword>
<keyword evidence="1" id="KW-0677">Repeat</keyword>
<feature type="domain" description="NWD NACHT-NTPase N-terminal" evidence="5">
    <location>
        <begin position="175"/>
        <end position="318"/>
    </location>
</feature>
<accession>A0ABR3ZDR4</accession>
<dbReference type="SUPFAM" id="SSF52540">
    <property type="entry name" value="P-loop containing nucleoside triphosphate hydrolases"/>
    <property type="match status" value="1"/>
</dbReference>
<feature type="compositionally biased region" description="Polar residues" evidence="4">
    <location>
        <begin position="100"/>
        <end position="119"/>
    </location>
</feature>
<dbReference type="Pfam" id="PF12796">
    <property type="entry name" value="Ank_2"/>
    <property type="match status" value="3"/>
</dbReference>
<reference evidence="9 10" key="1">
    <citation type="journal article" date="2024" name="IMA Fungus">
        <title>IMA Genome - F19 : A genome assembly and annotation guide to empower mycologists, including annotated draft genome sequences of Ceratocystis pirilliformis, Diaporthe australafricana, Fusarium ophioides, Paecilomyces lecythidis, and Sporothrix stenoceras.</title>
        <authorList>
            <person name="Aylward J."/>
            <person name="Wilson A.M."/>
            <person name="Visagie C.M."/>
            <person name="Spraker J."/>
            <person name="Barnes I."/>
            <person name="Buitendag C."/>
            <person name="Ceriani C."/>
            <person name="Del Mar Angel L."/>
            <person name="du Plessis D."/>
            <person name="Fuchs T."/>
            <person name="Gasser K."/>
            <person name="Kramer D."/>
            <person name="Li W."/>
            <person name="Munsamy K."/>
            <person name="Piso A."/>
            <person name="Price J.L."/>
            <person name="Sonnekus B."/>
            <person name="Thomas C."/>
            <person name="van der Nest A."/>
            <person name="van Dijk A."/>
            <person name="van Heerden A."/>
            <person name="van Vuuren N."/>
            <person name="Yilmaz N."/>
            <person name="Duong T.A."/>
            <person name="van der Merwe N.A."/>
            <person name="Wingfield M.J."/>
            <person name="Wingfield B.D."/>
        </authorList>
    </citation>
    <scope>NUCLEOTIDE SEQUENCE [LARGE SCALE GENOMIC DNA]</scope>
    <source>
        <strain evidence="9 10">CMW 5346</strain>
    </source>
</reference>
<keyword evidence="10" id="KW-1185">Reference proteome</keyword>
<evidence type="ECO:0000259" key="6">
    <source>
        <dbReference type="Pfam" id="PF22939"/>
    </source>
</evidence>
<dbReference type="PROSITE" id="PS50297">
    <property type="entry name" value="ANK_REP_REGION"/>
    <property type="match status" value="4"/>
</dbReference>
<feature type="domain" description="DUF7069" evidence="7">
    <location>
        <begin position="623"/>
        <end position="690"/>
    </location>
</feature>
<dbReference type="PANTHER" id="PTHR24171">
    <property type="entry name" value="ANKYRIN REPEAT DOMAIN-CONTAINING PROTEIN 39-RELATED"/>
    <property type="match status" value="1"/>
</dbReference>
<dbReference type="Gene3D" id="3.40.50.300">
    <property type="entry name" value="P-loop containing nucleotide triphosphate hydrolases"/>
    <property type="match status" value="1"/>
</dbReference>
<feature type="repeat" description="ANK" evidence="3">
    <location>
        <begin position="983"/>
        <end position="1015"/>
    </location>
</feature>
<dbReference type="Pfam" id="PF00023">
    <property type="entry name" value="Ank"/>
    <property type="match status" value="1"/>
</dbReference>
<proteinExistence type="predicted"/>
<dbReference type="EMBL" id="JAWCUI010000018">
    <property type="protein sequence ID" value="KAL1897649.1"/>
    <property type="molecule type" value="Genomic_DNA"/>
</dbReference>
<sequence length="1278" mass="142113">MFRRIKDRVKHKGHQKQPSSSTTKVGPAAQDASKTGILQLGQGDGKHNAAITVAPASTGQSENGHNDKTAALSQAGGEPSAQEGADKSDIAGPAVDLKPQTASPLSTDPKTNIADSSTFSPPSPSPPSPPPPYELSLWDRAYDALVAKDAKLVANYEKLLDAEVDSENLSGHEFDISDQITQAADVVLWAKDYISDAVSASPQASIVWAGVCLILPLLTAPHTANKANRDGFTYVTTRIQFYTSLEPLLQTPRPNQATADIKERLIDLYEKILYFQIRSILRFYQSNLRGYVEDLFQQNEWKKMQDEIKDLEAAINADLARMSELTSLQELTRLNKTCAGYLDKMQSLLSVTDQQLGVSRTHLGISKTQLTVVEEIRDIALQSQQDAKQQRLTRDEEKCLRLFRLTSSNKDITYEWYKNRVENRVEDTCQWFLQHVDFQRWLDQTSSPLLVSADPGCGKSVLAKYLVDHELPAKSASGTAICYFFFKDQDQNTARQALCAILHQLFTQNPALINCATDSFMREGPGLINSTASLWNIFRKAVHDPRAGPVTVVLDALDECAMSEFRDLMENLEELFPKENDEESQLKVIMTSRPYEQILLEFQPLLQKFPHVHIPGEEESETISQEVNSVIQYRVEQLAREKHLSDKLKTILAEKFLGMEHRTYLWVHLVFDYLKDALFKKTEKGIENAISKMPQTVNDAYESILARSRDRAEVRRILAIILAASAPLTLAEMNIAINIDGEENRPDSIDDLDLEDEDDFKTRLRSICGLFITINDRRIYLIHLTAREFLLRPDTSSSTSTAKDSLTTISPSLASDFSWHHSITTQEANRIFAKICILYLNCLDSEVVSSLKEDVRMDLLEYAAKNWADHFHEANVSTDDPLASIAFDICDSSMSKRNVWAPIFAEAQFGYSWDHKVLAGLLEMSYFGHLSSVILLLQRGADVNIKDKEYNNTPLSWAASGGHTAVIRHLLNSGATVNERNYRNETPLLLAARGGHVSAVEELLKAGADVFAKDVLDMTALHVATEHDQEAIIKMILQKGPSPCSVDMNDQTPFMIAIKKGVSSIIALYLQAGARIVPEEDYNRDKALCFAAKCGNKTLVKQSFDAGCNVNRARFKGRTALSLAVPFEELVQFLLSVGASVNSHDEDTGHTPLIQAALCNNEETIKLLIDARADVNAVDNEGKTALSHGVAQDGVVRLLLASGAKVDWKDNGGLTPLMWAAKDMKSHAIRLLIEAGADVSFMDPSGRNTLAVCAESRFHLQDQEEEIRRLLLEAGCSE</sequence>
<feature type="repeat" description="ANK" evidence="3">
    <location>
        <begin position="950"/>
        <end position="982"/>
    </location>
</feature>
<dbReference type="Pfam" id="PF17100">
    <property type="entry name" value="NACHT_N"/>
    <property type="match status" value="1"/>
</dbReference>
<evidence type="ECO:0000256" key="3">
    <source>
        <dbReference type="PROSITE-ProRule" id="PRU00023"/>
    </source>
</evidence>
<feature type="domain" description="Nephrocystin 3-like N-terminal" evidence="8">
    <location>
        <begin position="427"/>
        <end position="593"/>
    </location>
</feature>
<organism evidence="9 10">
    <name type="scientific">Sporothrix stenoceras</name>
    <dbReference type="NCBI Taxonomy" id="5173"/>
    <lineage>
        <taxon>Eukaryota</taxon>
        <taxon>Fungi</taxon>
        <taxon>Dikarya</taxon>
        <taxon>Ascomycota</taxon>
        <taxon>Pezizomycotina</taxon>
        <taxon>Sordariomycetes</taxon>
        <taxon>Sordariomycetidae</taxon>
        <taxon>Ophiostomatales</taxon>
        <taxon>Ophiostomataceae</taxon>
        <taxon>Sporothrix</taxon>
    </lineage>
</organism>
<evidence type="ECO:0000313" key="10">
    <source>
        <dbReference type="Proteomes" id="UP001583186"/>
    </source>
</evidence>
<dbReference type="Gene3D" id="1.25.40.20">
    <property type="entry name" value="Ankyrin repeat-containing domain"/>
    <property type="match status" value="3"/>
</dbReference>
<feature type="compositionally biased region" description="Pro residues" evidence="4">
    <location>
        <begin position="121"/>
        <end position="133"/>
    </location>
</feature>
<dbReference type="Pfam" id="PF22939">
    <property type="entry name" value="WHD_GPIID"/>
    <property type="match status" value="1"/>
</dbReference>
<comment type="caution">
    <text evidence="9">The sequence shown here is derived from an EMBL/GenBank/DDBJ whole genome shotgun (WGS) entry which is preliminary data.</text>
</comment>
<evidence type="ECO:0000256" key="4">
    <source>
        <dbReference type="SAM" id="MobiDB-lite"/>
    </source>
</evidence>
<protein>
    <recommendedName>
        <fullName evidence="11">Ankyrin repeat protein</fullName>
    </recommendedName>
</protein>
<dbReference type="Proteomes" id="UP001583186">
    <property type="component" value="Unassembled WGS sequence"/>
</dbReference>
<dbReference type="PROSITE" id="PS50088">
    <property type="entry name" value="ANK_REPEAT"/>
    <property type="match status" value="4"/>
</dbReference>
<dbReference type="InterPro" id="IPR055497">
    <property type="entry name" value="DUF7069"/>
</dbReference>
<feature type="compositionally biased region" description="Basic residues" evidence="4">
    <location>
        <begin position="1"/>
        <end position="15"/>
    </location>
</feature>
<evidence type="ECO:0000259" key="8">
    <source>
        <dbReference type="Pfam" id="PF24883"/>
    </source>
</evidence>
<dbReference type="SMART" id="SM00248">
    <property type="entry name" value="ANK"/>
    <property type="match status" value="10"/>
</dbReference>
<dbReference type="SUPFAM" id="SSF48403">
    <property type="entry name" value="Ankyrin repeat"/>
    <property type="match status" value="1"/>
</dbReference>
<feature type="domain" description="GPI inositol-deacylase winged helix" evidence="6">
    <location>
        <begin position="701"/>
        <end position="797"/>
    </location>
</feature>
<dbReference type="InterPro" id="IPR027417">
    <property type="entry name" value="P-loop_NTPase"/>
</dbReference>
<gene>
    <name evidence="9" type="ORF">Sste5346_003957</name>
</gene>
<dbReference type="Pfam" id="PF24883">
    <property type="entry name" value="NPHP3_N"/>
    <property type="match status" value="1"/>
</dbReference>
<dbReference type="InterPro" id="IPR054471">
    <property type="entry name" value="GPIID_WHD"/>
</dbReference>
<feature type="repeat" description="ANK" evidence="3">
    <location>
        <begin position="1212"/>
        <end position="1244"/>
    </location>
</feature>
<name>A0ABR3ZDR4_9PEZI</name>
<evidence type="ECO:0000256" key="1">
    <source>
        <dbReference type="ARBA" id="ARBA00022737"/>
    </source>
</evidence>
<dbReference type="InterPro" id="IPR056884">
    <property type="entry name" value="NPHP3-like_N"/>
</dbReference>
<evidence type="ECO:0000313" key="9">
    <source>
        <dbReference type="EMBL" id="KAL1897649.1"/>
    </source>
</evidence>
<evidence type="ECO:0000259" key="5">
    <source>
        <dbReference type="Pfam" id="PF17100"/>
    </source>
</evidence>
<evidence type="ECO:0000256" key="2">
    <source>
        <dbReference type="ARBA" id="ARBA00023043"/>
    </source>
</evidence>
<feature type="region of interest" description="Disordered" evidence="4">
    <location>
        <begin position="1"/>
        <end position="134"/>
    </location>
</feature>
<evidence type="ECO:0000259" key="7">
    <source>
        <dbReference type="Pfam" id="PF23239"/>
    </source>
</evidence>
<dbReference type="InterPro" id="IPR002110">
    <property type="entry name" value="Ankyrin_rpt"/>
</dbReference>
<dbReference type="InterPro" id="IPR036770">
    <property type="entry name" value="Ankyrin_rpt-contain_sf"/>
</dbReference>
<evidence type="ECO:0008006" key="11">
    <source>
        <dbReference type="Google" id="ProtNLM"/>
    </source>
</evidence>
<feature type="repeat" description="ANK" evidence="3">
    <location>
        <begin position="1148"/>
        <end position="1180"/>
    </location>
</feature>
<dbReference type="Pfam" id="PF23239">
    <property type="entry name" value="DUF7069"/>
    <property type="match status" value="1"/>
</dbReference>